<accession>A0AAV0PER3</accession>
<evidence type="ECO:0000313" key="2">
    <source>
        <dbReference type="EMBL" id="CAI0469017.1"/>
    </source>
</evidence>
<proteinExistence type="predicted"/>
<organism evidence="2 3">
    <name type="scientific">Linum tenue</name>
    <dbReference type="NCBI Taxonomy" id="586396"/>
    <lineage>
        <taxon>Eukaryota</taxon>
        <taxon>Viridiplantae</taxon>
        <taxon>Streptophyta</taxon>
        <taxon>Embryophyta</taxon>
        <taxon>Tracheophyta</taxon>
        <taxon>Spermatophyta</taxon>
        <taxon>Magnoliopsida</taxon>
        <taxon>eudicotyledons</taxon>
        <taxon>Gunneridae</taxon>
        <taxon>Pentapetalae</taxon>
        <taxon>rosids</taxon>
        <taxon>fabids</taxon>
        <taxon>Malpighiales</taxon>
        <taxon>Linaceae</taxon>
        <taxon>Linum</taxon>
    </lineage>
</organism>
<comment type="caution">
    <text evidence="2">The sequence shown here is derived from an EMBL/GenBank/DDBJ whole genome shotgun (WGS) entry which is preliminary data.</text>
</comment>
<feature type="transmembrane region" description="Helical" evidence="1">
    <location>
        <begin position="20"/>
        <end position="48"/>
    </location>
</feature>
<dbReference type="EMBL" id="CAMGYJ010000008">
    <property type="protein sequence ID" value="CAI0469017.1"/>
    <property type="molecule type" value="Genomic_DNA"/>
</dbReference>
<dbReference type="AlphaFoldDB" id="A0AAV0PER3"/>
<keyword evidence="1" id="KW-0472">Membrane</keyword>
<evidence type="ECO:0000313" key="3">
    <source>
        <dbReference type="Proteomes" id="UP001154282"/>
    </source>
</evidence>
<name>A0AAV0PER3_9ROSI</name>
<feature type="transmembrane region" description="Helical" evidence="1">
    <location>
        <begin position="60"/>
        <end position="86"/>
    </location>
</feature>
<protein>
    <recommendedName>
        <fullName evidence="4">Amino acid transporter transmembrane domain-containing protein</fullName>
    </recommendedName>
</protein>
<dbReference type="Proteomes" id="UP001154282">
    <property type="component" value="Unassembled WGS sequence"/>
</dbReference>
<reference evidence="2" key="1">
    <citation type="submission" date="2022-08" db="EMBL/GenBank/DDBJ databases">
        <authorList>
            <person name="Gutierrez-Valencia J."/>
        </authorList>
    </citation>
    <scope>NUCLEOTIDE SEQUENCE</scope>
</reference>
<gene>
    <name evidence="2" type="ORF">LITE_LOCUS38022</name>
</gene>
<sequence>MPMFDQMESSVVTKLKRPCPVWFLGSVAGLMGGIALPITLAYPCFMWLKVRKPTRYSKSWLVNWVLGVFGLALSGALIVAGVYVVIDNGIKFSFFKPT</sequence>
<keyword evidence="3" id="KW-1185">Reference proteome</keyword>
<keyword evidence="1" id="KW-1133">Transmembrane helix</keyword>
<evidence type="ECO:0008006" key="4">
    <source>
        <dbReference type="Google" id="ProtNLM"/>
    </source>
</evidence>
<keyword evidence="1" id="KW-0812">Transmembrane</keyword>
<evidence type="ECO:0000256" key="1">
    <source>
        <dbReference type="SAM" id="Phobius"/>
    </source>
</evidence>